<evidence type="ECO:0000256" key="1">
    <source>
        <dbReference type="ARBA" id="ARBA00023125"/>
    </source>
</evidence>
<gene>
    <name evidence="4" type="ORF">JW613_33415</name>
</gene>
<evidence type="ECO:0000313" key="4">
    <source>
        <dbReference type="EMBL" id="MBO8203142.1"/>
    </source>
</evidence>
<dbReference type="Gene3D" id="2.40.50.140">
    <property type="entry name" value="Nucleic acid-binding proteins"/>
    <property type="match status" value="1"/>
</dbReference>
<dbReference type="CDD" id="cd04496">
    <property type="entry name" value="SSB_OBF"/>
    <property type="match status" value="1"/>
</dbReference>
<feature type="compositionally biased region" description="Pro residues" evidence="3">
    <location>
        <begin position="141"/>
        <end position="150"/>
    </location>
</feature>
<dbReference type="InterPro" id="IPR012340">
    <property type="entry name" value="NA-bd_OB-fold"/>
</dbReference>
<keyword evidence="5" id="KW-1185">Reference proteome</keyword>
<dbReference type="SUPFAM" id="SSF50249">
    <property type="entry name" value="Nucleic acid-binding proteins"/>
    <property type="match status" value="1"/>
</dbReference>
<keyword evidence="1 2" id="KW-0238">DNA-binding</keyword>
<reference evidence="4 5" key="1">
    <citation type="submission" date="2021-02" db="EMBL/GenBank/DDBJ databases">
        <title>Streptomyces spirodelae sp. nov., isolated from duckweed.</title>
        <authorList>
            <person name="Saimee Y."/>
            <person name="Duangmal K."/>
        </authorList>
    </citation>
    <scope>NUCLEOTIDE SEQUENCE [LARGE SCALE GENOMIC DNA]</scope>
    <source>
        <strain evidence="4 5">DSM 42105</strain>
    </source>
</reference>
<dbReference type="RefSeq" id="WP_209214652.1">
    <property type="nucleotide sequence ID" value="NZ_JAFFZM010000035.1"/>
</dbReference>
<dbReference type="Pfam" id="PF00436">
    <property type="entry name" value="SSB"/>
    <property type="match status" value="1"/>
</dbReference>
<dbReference type="GO" id="GO:0003677">
    <property type="term" value="F:DNA binding"/>
    <property type="evidence" value="ECO:0007669"/>
    <property type="project" value="UniProtKB-KW"/>
</dbReference>
<dbReference type="InterPro" id="IPR000424">
    <property type="entry name" value="Primosome_PriB/ssb"/>
</dbReference>
<organism evidence="4 5">
    <name type="scientific">Streptomyces smyrnaeus</name>
    <dbReference type="NCBI Taxonomy" id="1387713"/>
    <lineage>
        <taxon>Bacteria</taxon>
        <taxon>Bacillati</taxon>
        <taxon>Actinomycetota</taxon>
        <taxon>Actinomycetes</taxon>
        <taxon>Kitasatosporales</taxon>
        <taxon>Streptomycetaceae</taxon>
        <taxon>Streptomyces</taxon>
    </lineage>
</organism>
<proteinExistence type="predicted"/>
<protein>
    <submittedName>
        <fullName evidence="4">Single-stranded DNA-binding protein</fullName>
    </submittedName>
</protein>
<feature type="compositionally biased region" description="Basic and acidic residues" evidence="3">
    <location>
        <begin position="208"/>
        <end position="225"/>
    </location>
</feature>
<feature type="region of interest" description="Disordered" evidence="3">
    <location>
        <begin position="192"/>
        <end position="253"/>
    </location>
</feature>
<accession>A0ABS3Y652</accession>
<dbReference type="EMBL" id="JAFFZM010000035">
    <property type="protein sequence ID" value="MBO8203142.1"/>
    <property type="molecule type" value="Genomic_DNA"/>
</dbReference>
<evidence type="ECO:0000256" key="3">
    <source>
        <dbReference type="SAM" id="MobiDB-lite"/>
    </source>
</evidence>
<evidence type="ECO:0000256" key="2">
    <source>
        <dbReference type="PROSITE-ProRule" id="PRU00252"/>
    </source>
</evidence>
<evidence type="ECO:0000313" key="5">
    <source>
        <dbReference type="Proteomes" id="UP000721954"/>
    </source>
</evidence>
<dbReference type="Proteomes" id="UP000721954">
    <property type="component" value="Unassembled WGS sequence"/>
</dbReference>
<dbReference type="PROSITE" id="PS50935">
    <property type="entry name" value="SSB"/>
    <property type="match status" value="1"/>
</dbReference>
<dbReference type="GeneID" id="96263518"/>
<comment type="caution">
    <text evidence="4">The sequence shown here is derived from an EMBL/GenBank/DDBJ whole genome shotgun (WGS) entry which is preliminary data.</text>
</comment>
<sequence length="253" mass="26397">MTGEVRPTVAGEVSGVPQLRYLPSGRAAVRFCVAVSPQVYDREAAEWTSGEEFRYLCTAQGPLAEHAAESLADGVRVVATGRLEFKDGLPHLCVEDIGVSLRSRLVYVGSTYPPALTRPGRDRSSRARAGTASRPGDEPRAPCPPAPPQGPTRRPEGVPCTRPSGHVPGWLGDYYPGSPAQAAWDALVGRTGGACAEPASSTGPEDDGPSHHTEDKELDRDERPEPAGALSGTANDPGEHGASGTQACAGALL</sequence>
<feature type="region of interest" description="Disordered" evidence="3">
    <location>
        <begin position="112"/>
        <end position="164"/>
    </location>
</feature>
<name>A0ABS3Y652_9ACTN</name>